<dbReference type="PANTHER" id="PTHR39166:SF1">
    <property type="entry name" value="BLL1166 PROTEIN"/>
    <property type="match status" value="1"/>
</dbReference>
<evidence type="ECO:0000313" key="1">
    <source>
        <dbReference type="EMBL" id="RUT47525.1"/>
    </source>
</evidence>
<dbReference type="OrthoDB" id="1901124at2"/>
<accession>A0A3S1BQV3</accession>
<evidence type="ECO:0000313" key="2">
    <source>
        <dbReference type="Proteomes" id="UP000279446"/>
    </source>
</evidence>
<dbReference type="InterPro" id="IPR009267">
    <property type="entry name" value="NTP_transf_6"/>
</dbReference>
<dbReference type="Proteomes" id="UP000279446">
    <property type="component" value="Unassembled WGS sequence"/>
</dbReference>
<protein>
    <submittedName>
        <fullName evidence="1">Nucleotidyltransferase family protein</fullName>
    </submittedName>
</protein>
<gene>
    <name evidence="1" type="ORF">EJP82_07420</name>
</gene>
<dbReference type="Pfam" id="PF06042">
    <property type="entry name" value="NTP_transf_6"/>
    <property type="match status" value="1"/>
</dbReference>
<dbReference type="AlphaFoldDB" id="A0A3S1BQV3"/>
<dbReference type="RefSeq" id="WP_127191403.1">
    <property type="nucleotide sequence ID" value="NZ_RZNY01000004.1"/>
</dbReference>
<comment type="caution">
    <text evidence="1">The sequence shown here is derived from an EMBL/GenBank/DDBJ whole genome shotgun (WGS) entry which is preliminary data.</text>
</comment>
<reference evidence="1 2" key="1">
    <citation type="submission" date="2018-12" db="EMBL/GenBank/DDBJ databases">
        <authorList>
            <person name="Sun L."/>
            <person name="Chen Z."/>
        </authorList>
    </citation>
    <scope>NUCLEOTIDE SEQUENCE [LARGE SCALE GENOMIC DNA]</scope>
    <source>
        <strain evidence="1 2">DSM 15890</strain>
    </source>
</reference>
<name>A0A3S1BQV3_9BACL</name>
<sequence>MNTRAIRLDAEGLLHMIRENSDMMADLESVSLLSLPQACIAAGYLRNYVWDILHGYELRTPYNDVDVLYYDPSCLEEEVEKEYEAKLRELNPTHNWSVKNQARMHMKSGESPHCSVEDAMLRWPETATAVGVRLNRNGEVELIAPHGLDDLFSLRVRQSPYCRDNELFMRRIAQKEWLRIWPQLLVVEDVI</sequence>
<dbReference type="GO" id="GO:0016740">
    <property type="term" value="F:transferase activity"/>
    <property type="evidence" value="ECO:0007669"/>
    <property type="project" value="UniProtKB-KW"/>
</dbReference>
<proteinExistence type="predicted"/>
<organism evidence="1 2">
    <name type="scientific">Paenibacillus anaericanus</name>
    <dbReference type="NCBI Taxonomy" id="170367"/>
    <lineage>
        <taxon>Bacteria</taxon>
        <taxon>Bacillati</taxon>
        <taxon>Bacillota</taxon>
        <taxon>Bacilli</taxon>
        <taxon>Bacillales</taxon>
        <taxon>Paenibacillaceae</taxon>
        <taxon>Paenibacillus</taxon>
    </lineage>
</organism>
<dbReference type="EMBL" id="RZNY01000004">
    <property type="protein sequence ID" value="RUT47525.1"/>
    <property type="molecule type" value="Genomic_DNA"/>
</dbReference>
<dbReference type="PANTHER" id="PTHR39166">
    <property type="entry name" value="BLL1166 PROTEIN"/>
    <property type="match status" value="1"/>
</dbReference>
<keyword evidence="2" id="KW-1185">Reference proteome</keyword>
<keyword evidence="1" id="KW-0808">Transferase</keyword>